<dbReference type="CDD" id="cd06225">
    <property type="entry name" value="HAMP"/>
    <property type="match status" value="1"/>
</dbReference>
<protein>
    <submittedName>
        <fullName evidence="13">Methyl-accepting chemotaxis protein PctB</fullName>
    </submittedName>
</protein>
<dbReference type="PROSITE" id="PS50111">
    <property type="entry name" value="CHEMOTAXIS_TRANSDUC_2"/>
    <property type="match status" value="1"/>
</dbReference>
<dbReference type="PROSITE" id="PS50885">
    <property type="entry name" value="HAMP"/>
    <property type="match status" value="1"/>
</dbReference>
<dbReference type="Pfam" id="PF00015">
    <property type="entry name" value="MCPsignal"/>
    <property type="match status" value="1"/>
</dbReference>
<keyword evidence="5 10" id="KW-1133">Transmembrane helix</keyword>
<dbReference type="PANTHER" id="PTHR32089">
    <property type="entry name" value="METHYL-ACCEPTING CHEMOTAXIS PROTEIN MCPB"/>
    <property type="match status" value="1"/>
</dbReference>
<feature type="domain" description="Methyl-accepting transducer" evidence="11">
    <location>
        <begin position="403"/>
        <end position="639"/>
    </location>
</feature>
<dbReference type="Gene3D" id="6.10.340.10">
    <property type="match status" value="1"/>
</dbReference>
<name>A0A644VY10_9ZZZZ</name>
<comment type="subcellular location">
    <subcellularLocation>
        <location evidence="1">Cell membrane</location>
        <topology evidence="1">Multi-pass membrane protein</topology>
    </subcellularLocation>
</comment>
<gene>
    <name evidence="13" type="primary">pctB_3</name>
    <name evidence="13" type="ORF">SDC9_42542</name>
</gene>
<dbReference type="Gene3D" id="3.30.450.20">
    <property type="entry name" value="PAS domain"/>
    <property type="match status" value="2"/>
</dbReference>
<keyword evidence="9" id="KW-0175">Coiled coil</keyword>
<dbReference type="Pfam" id="PF00672">
    <property type="entry name" value="HAMP"/>
    <property type="match status" value="1"/>
</dbReference>
<comment type="caution">
    <text evidence="13">The sequence shown here is derived from an EMBL/GenBank/DDBJ whole genome shotgun (WGS) entry which is preliminary data.</text>
</comment>
<proteinExistence type="inferred from homology"/>
<dbReference type="GO" id="GO:0006935">
    <property type="term" value="P:chemotaxis"/>
    <property type="evidence" value="ECO:0007669"/>
    <property type="project" value="UniProtKB-KW"/>
</dbReference>
<evidence type="ECO:0000256" key="9">
    <source>
        <dbReference type="SAM" id="Coils"/>
    </source>
</evidence>
<dbReference type="SUPFAM" id="SSF58104">
    <property type="entry name" value="Methyl-accepting chemotaxis protein (MCP) signaling domain"/>
    <property type="match status" value="1"/>
</dbReference>
<keyword evidence="4 10" id="KW-0812">Transmembrane</keyword>
<evidence type="ECO:0000256" key="10">
    <source>
        <dbReference type="SAM" id="Phobius"/>
    </source>
</evidence>
<evidence type="ECO:0000256" key="8">
    <source>
        <dbReference type="ARBA" id="ARBA00029447"/>
    </source>
</evidence>
<organism evidence="13">
    <name type="scientific">bioreactor metagenome</name>
    <dbReference type="NCBI Taxonomy" id="1076179"/>
    <lineage>
        <taxon>unclassified sequences</taxon>
        <taxon>metagenomes</taxon>
        <taxon>ecological metagenomes</taxon>
    </lineage>
</organism>
<evidence type="ECO:0000256" key="2">
    <source>
        <dbReference type="ARBA" id="ARBA00022475"/>
    </source>
</evidence>
<sequence length="679" mass="72145">MRSIRVTILLLLAAIVFVVLSVFVIAVTKMGYDSTMDSSKREMTMMTETIAKSLANFAQQQSLLMHAIAQAPVLRQYLAAGQGEAEAKRLVAAMSGAGAEINAIYVFDPAGKQRLTFAHGQAGELKNRGDRPYIRDALAGRDGFSAAPAKSASTQKLIVSVAVPVMDNEGTVLGGVCMSYDIDRLVTDYIKSVGIGETGHPFILSPKGLIIGHRDENLLMRDVSDQPWVGQILAENAGAMIADHKNATMLTWVRVPNWNWTVAFSRDMNEIERPALQMRNVMACLALTVMIMLTGISLLAVDRIVVRPLFRLESYASAVAAGQLDLKLDLSLKNEIGKLAASLKSMVANLKEKIAEADENSNLARQESAKAIEATSQAHEARRKAESARAEGMLQAASRLEEVVAGVTGASGDISKQVRLSSDGAQKQSIRASETASAMEEMNITVLEVARSAAQAAESAEDAKAQALEGEHAVKEVVQGIGMAQQRALNLRTDMTELGSQAESTGEILGVINDIADQTNLLALNAAIEAARAGDVGRGFAVVADEVRKLAEKTVTATLQVGQAIDAIRSGTRRNVEHAEQVYNIIGKATQLASVSGEALGGIVSLVESTASQVHAIAAAAEQQSKTSEEINSSLTDVNRIAAETFDAMRLSAESVNGLAVQADVLQGLIAQMKNGVSV</sequence>
<feature type="transmembrane region" description="Helical" evidence="10">
    <location>
        <begin position="6"/>
        <end position="27"/>
    </location>
</feature>
<keyword evidence="3" id="KW-0145">Chemotaxis</keyword>
<keyword evidence="7" id="KW-0807">Transducer</keyword>
<dbReference type="Pfam" id="PF02743">
    <property type="entry name" value="dCache_1"/>
    <property type="match status" value="1"/>
</dbReference>
<evidence type="ECO:0000256" key="4">
    <source>
        <dbReference type="ARBA" id="ARBA00022692"/>
    </source>
</evidence>
<dbReference type="CDD" id="cd12912">
    <property type="entry name" value="PDC2_MCP_like"/>
    <property type="match status" value="1"/>
</dbReference>
<dbReference type="InterPro" id="IPR033479">
    <property type="entry name" value="dCache_1"/>
</dbReference>
<dbReference type="InterPro" id="IPR003660">
    <property type="entry name" value="HAMP_dom"/>
</dbReference>
<dbReference type="InterPro" id="IPR004089">
    <property type="entry name" value="MCPsignal_dom"/>
</dbReference>
<dbReference type="EMBL" id="VSSQ01000506">
    <property type="protein sequence ID" value="MPL96364.1"/>
    <property type="molecule type" value="Genomic_DNA"/>
</dbReference>
<dbReference type="CDD" id="cd12914">
    <property type="entry name" value="PDC1_DGC_like"/>
    <property type="match status" value="1"/>
</dbReference>
<evidence type="ECO:0000256" key="5">
    <source>
        <dbReference type="ARBA" id="ARBA00022989"/>
    </source>
</evidence>
<accession>A0A644VY10</accession>
<feature type="transmembrane region" description="Helical" evidence="10">
    <location>
        <begin position="281"/>
        <end position="301"/>
    </location>
</feature>
<feature type="coiled-coil region" evidence="9">
    <location>
        <begin position="340"/>
        <end position="391"/>
    </location>
</feature>
<evidence type="ECO:0000259" key="12">
    <source>
        <dbReference type="PROSITE" id="PS50885"/>
    </source>
</evidence>
<evidence type="ECO:0000256" key="1">
    <source>
        <dbReference type="ARBA" id="ARBA00004651"/>
    </source>
</evidence>
<dbReference type="GO" id="GO:0005886">
    <property type="term" value="C:plasma membrane"/>
    <property type="evidence" value="ECO:0007669"/>
    <property type="project" value="UniProtKB-SubCell"/>
</dbReference>
<evidence type="ECO:0000256" key="7">
    <source>
        <dbReference type="ARBA" id="ARBA00023224"/>
    </source>
</evidence>
<dbReference type="SMART" id="SM00304">
    <property type="entry name" value="HAMP"/>
    <property type="match status" value="1"/>
</dbReference>
<feature type="domain" description="HAMP" evidence="12">
    <location>
        <begin position="303"/>
        <end position="355"/>
    </location>
</feature>
<keyword evidence="2" id="KW-1003">Cell membrane</keyword>
<dbReference type="PANTHER" id="PTHR32089:SF112">
    <property type="entry name" value="LYSOZYME-LIKE PROTEIN-RELATED"/>
    <property type="match status" value="1"/>
</dbReference>
<evidence type="ECO:0000259" key="11">
    <source>
        <dbReference type="PROSITE" id="PS50111"/>
    </source>
</evidence>
<dbReference type="SMART" id="SM00283">
    <property type="entry name" value="MA"/>
    <property type="match status" value="1"/>
</dbReference>
<dbReference type="InterPro" id="IPR029151">
    <property type="entry name" value="Sensor-like_sf"/>
</dbReference>
<dbReference type="SUPFAM" id="SSF103190">
    <property type="entry name" value="Sensory domain-like"/>
    <property type="match status" value="1"/>
</dbReference>
<dbReference type="GO" id="GO:0007165">
    <property type="term" value="P:signal transduction"/>
    <property type="evidence" value="ECO:0007669"/>
    <property type="project" value="UniProtKB-KW"/>
</dbReference>
<comment type="similarity">
    <text evidence="8">Belongs to the methyl-accepting chemotaxis (MCP) protein family.</text>
</comment>
<dbReference type="AlphaFoldDB" id="A0A644VY10"/>
<evidence type="ECO:0000256" key="6">
    <source>
        <dbReference type="ARBA" id="ARBA00023136"/>
    </source>
</evidence>
<evidence type="ECO:0000313" key="13">
    <source>
        <dbReference type="EMBL" id="MPL96364.1"/>
    </source>
</evidence>
<reference evidence="13" key="1">
    <citation type="submission" date="2019-08" db="EMBL/GenBank/DDBJ databases">
        <authorList>
            <person name="Kucharzyk K."/>
            <person name="Murdoch R.W."/>
            <person name="Higgins S."/>
            <person name="Loffler F."/>
        </authorList>
    </citation>
    <scope>NUCLEOTIDE SEQUENCE</scope>
</reference>
<dbReference type="Gene3D" id="1.10.287.950">
    <property type="entry name" value="Methyl-accepting chemotaxis protein"/>
    <property type="match status" value="1"/>
</dbReference>
<evidence type="ECO:0000256" key="3">
    <source>
        <dbReference type="ARBA" id="ARBA00022500"/>
    </source>
</evidence>
<keyword evidence="6 10" id="KW-0472">Membrane</keyword>